<dbReference type="PANTHER" id="PTHR30632">
    <property type="entry name" value="MOLYBDATE-BINDING PERIPLASMIC PROTEIN"/>
    <property type="match status" value="1"/>
</dbReference>
<accession>A0ABW3U8C2</accession>
<keyword evidence="2" id="KW-0479">Metal-binding</keyword>
<comment type="similarity">
    <text evidence="1">Belongs to the bacterial solute-binding protein ModA family.</text>
</comment>
<dbReference type="RefSeq" id="WP_230437649.1">
    <property type="nucleotide sequence ID" value="NZ_CP087715.1"/>
</dbReference>
<name>A0ABW3U8C2_9GAMM</name>
<dbReference type="Pfam" id="PF13531">
    <property type="entry name" value="SBP_bac_11"/>
    <property type="match status" value="1"/>
</dbReference>
<organism evidence="4 5">
    <name type="scientific">Microbulbifer celer</name>
    <dbReference type="NCBI Taxonomy" id="435905"/>
    <lineage>
        <taxon>Bacteria</taxon>
        <taxon>Pseudomonadati</taxon>
        <taxon>Pseudomonadota</taxon>
        <taxon>Gammaproteobacteria</taxon>
        <taxon>Cellvibrionales</taxon>
        <taxon>Microbulbiferaceae</taxon>
        <taxon>Microbulbifer</taxon>
    </lineage>
</organism>
<evidence type="ECO:0000313" key="5">
    <source>
        <dbReference type="Proteomes" id="UP001597264"/>
    </source>
</evidence>
<evidence type="ECO:0000256" key="3">
    <source>
        <dbReference type="ARBA" id="ARBA00022729"/>
    </source>
</evidence>
<dbReference type="SUPFAM" id="SSF53850">
    <property type="entry name" value="Periplasmic binding protein-like II"/>
    <property type="match status" value="1"/>
</dbReference>
<dbReference type="PIRSF" id="PIRSF004846">
    <property type="entry name" value="ModA"/>
    <property type="match status" value="1"/>
</dbReference>
<keyword evidence="5" id="KW-1185">Reference proteome</keyword>
<gene>
    <name evidence="4" type="primary">modA</name>
    <name evidence="4" type="ORF">ACFQ2X_03305</name>
</gene>
<dbReference type="InterPro" id="IPR005950">
    <property type="entry name" value="ModA"/>
</dbReference>
<comment type="caution">
    <text evidence="4">The sequence shown here is derived from an EMBL/GenBank/DDBJ whole genome shotgun (WGS) entry which is preliminary data.</text>
</comment>
<evidence type="ECO:0000256" key="2">
    <source>
        <dbReference type="ARBA" id="ARBA00022723"/>
    </source>
</evidence>
<dbReference type="PANTHER" id="PTHR30632:SF14">
    <property type="entry name" value="TUNGSTATE_MOLYBDATE_CHROMATE-BINDING PROTEIN MODA"/>
    <property type="match status" value="1"/>
</dbReference>
<dbReference type="Proteomes" id="UP001597264">
    <property type="component" value="Unassembled WGS sequence"/>
</dbReference>
<evidence type="ECO:0000256" key="1">
    <source>
        <dbReference type="ARBA" id="ARBA00009175"/>
    </source>
</evidence>
<proteinExistence type="inferred from homology"/>
<dbReference type="InterPro" id="IPR050682">
    <property type="entry name" value="ModA/WtpA"/>
</dbReference>
<dbReference type="Gene3D" id="3.40.190.10">
    <property type="entry name" value="Periplasmic binding protein-like II"/>
    <property type="match status" value="2"/>
</dbReference>
<evidence type="ECO:0000313" key="4">
    <source>
        <dbReference type="EMBL" id="MFD1215614.1"/>
    </source>
</evidence>
<protein>
    <submittedName>
        <fullName evidence="4">Molybdate ABC transporter substrate-binding protein</fullName>
    </submittedName>
</protein>
<dbReference type="NCBIfam" id="TIGR01256">
    <property type="entry name" value="modA"/>
    <property type="match status" value="1"/>
</dbReference>
<sequence length="273" mass="30122">MNWPLHWKLSPILLAVLLLASCGPRPPATLKVAVAAGFLPALAALRGEFEQQCGCRLEVTAGASGLLYSQIREGGEYDVFLSADSDRPRQLQQASLIVPASRQTYARGQLALWVSRDISRDHNSGFSTLASLSSEELTPRQLILLLGRGKHRVVVADPQLAADGHSAVSMLKKLRLWPRLRSRMIYAGNAGHAQIMLVQGEGEMGLIPHSLALASGNRGQYMRVPQRFYPALNHQLVILRSTRERTLAIQFVQFLRSDRVQARLSDLGFVRGK</sequence>
<dbReference type="EMBL" id="JBHTLR010000004">
    <property type="protein sequence ID" value="MFD1215614.1"/>
    <property type="molecule type" value="Genomic_DNA"/>
</dbReference>
<keyword evidence="3" id="KW-0732">Signal</keyword>
<reference evidence="5" key="1">
    <citation type="journal article" date="2019" name="Int. J. Syst. Evol. Microbiol.">
        <title>The Global Catalogue of Microorganisms (GCM) 10K type strain sequencing project: providing services to taxonomists for standard genome sequencing and annotation.</title>
        <authorList>
            <consortium name="The Broad Institute Genomics Platform"/>
            <consortium name="The Broad Institute Genome Sequencing Center for Infectious Disease"/>
            <person name="Wu L."/>
            <person name="Ma J."/>
        </authorList>
    </citation>
    <scope>NUCLEOTIDE SEQUENCE [LARGE SCALE GENOMIC DNA]</scope>
    <source>
        <strain evidence="5">CCUG 54356</strain>
    </source>
</reference>